<evidence type="ECO:0000313" key="2">
    <source>
        <dbReference type="Proteomes" id="UP000477488"/>
    </source>
</evidence>
<comment type="caution">
    <text evidence="1">The sequence shown here is derived from an EMBL/GenBank/DDBJ whole genome shotgun (WGS) entry which is preliminary data.</text>
</comment>
<sequence length="62" mass="7138">MPTIMPKSELVRRAFAYLQEERKHDPGKSLPSLLDEAGMRFNLTPVDAEALERLLRSEQKLN</sequence>
<keyword evidence="2" id="KW-1185">Reference proteome</keyword>
<dbReference type="AlphaFoldDB" id="A0A6L5XKJ3"/>
<proteinExistence type="predicted"/>
<evidence type="ECO:0000313" key="1">
    <source>
        <dbReference type="EMBL" id="MSS27682.1"/>
    </source>
</evidence>
<reference evidence="1 2" key="1">
    <citation type="submission" date="2019-09" db="EMBL/GenBank/DDBJ databases">
        <title>In-depth cultivation of the pig gut microbiome towards novel bacterial diversity and tailored functional studies.</title>
        <authorList>
            <person name="Wylensek D."/>
            <person name="Hitch T.C.A."/>
            <person name="Clavel T."/>
        </authorList>
    </citation>
    <scope>NUCLEOTIDE SEQUENCE [LARGE SCALE GENOMIC DNA]</scope>
    <source>
        <strain evidence="1 2">PG-178-WT-4</strain>
    </source>
</reference>
<name>A0A6L5XKJ3_9BACT</name>
<dbReference type="Proteomes" id="UP000477488">
    <property type="component" value="Unassembled WGS sequence"/>
</dbReference>
<accession>A0A6L5XKJ3</accession>
<dbReference type="RefSeq" id="WP_154510321.1">
    <property type="nucleotide sequence ID" value="NZ_DBFWWU010000156.1"/>
</dbReference>
<dbReference type="EMBL" id="VUMH01000005">
    <property type="protein sequence ID" value="MSS27682.1"/>
    <property type="molecule type" value="Genomic_DNA"/>
</dbReference>
<protein>
    <submittedName>
        <fullName evidence="1">Uncharacterized protein</fullName>
    </submittedName>
</protein>
<gene>
    <name evidence="1" type="ORF">FYJ44_06385</name>
</gene>
<organism evidence="1 2">
    <name type="scientific">Desulfovibrio porci</name>
    <dbReference type="NCBI Taxonomy" id="2605782"/>
    <lineage>
        <taxon>Bacteria</taxon>
        <taxon>Pseudomonadati</taxon>
        <taxon>Thermodesulfobacteriota</taxon>
        <taxon>Desulfovibrionia</taxon>
        <taxon>Desulfovibrionales</taxon>
        <taxon>Desulfovibrionaceae</taxon>
        <taxon>Desulfovibrio</taxon>
    </lineage>
</organism>